<organism evidence="2">
    <name type="scientific">bioreactor metagenome</name>
    <dbReference type="NCBI Taxonomy" id="1076179"/>
    <lineage>
        <taxon>unclassified sequences</taxon>
        <taxon>metagenomes</taxon>
        <taxon>ecological metagenomes</taxon>
    </lineage>
</organism>
<dbReference type="InterPro" id="IPR036653">
    <property type="entry name" value="CinA-like_C"/>
</dbReference>
<dbReference type="AlphaFoldDB" id="A0A645G374"/>
<evidence type="ECO:0000313" key="2">
    <source>
        <dbReference type="EMBL" id="MPN21337.1"/>
    </source>
</evidence>
<dbReference type="EMBL" id="VSSQ01069298">
    <property type="protein sequence ID" value="MPN21337.1"/>
    <property type="molecule type" value="Genomic_DNA"/>
</dbReference>
<feature type="domain" description="CinA C-terminal" evidence="1">
    <location>
        <begin position="1"/>
        <end position="59"/>
    </location>
</feature>
<gene>
    <name evidence="2" type="ORF">SDC9_168716</name>
</gene>
<comment type="caution">
    <text evidence="2">The sequence shown here is derived from an EMBL/GenBank/DDBJ whole genome shotgun (WGS) entry which is preliminary data.</text>
</comment>
<evidence type="ECO:0000259" key="1">
    <source>
        <dbReference type="Pfam" id="PF02464"/>
    </source>
</evidence>
<sequence length="75" mass="7898">MTGIAGPGGGIPEKPVGLVYIAAASEAGVVCEKLTLGRSKNEREYVRYLASSSAIALALRVADEFNAVREKAEQF</sequence>
<dbReference type="Pfam" id="PF02464">
    <property type="entry name" value="CinA"/>
    <property type="match status" value="1"/>
</dbReference>
<dbReference type="Gene3D" id="3.90.950.20">
    <property type="entry name" value="CinA-like"/>
    <property type="match status" value="1"/>
</dbReference>
<name>A0A645G374_9ZZZZ</name>
<proteinExistence type="predicted"/>
<accession>A0A645G374</accession>
<dbReference type="SUPFAM" id="SSF142433">
    <property type="entry name" value="CinA-like"/>
    <property type="match status" value="1"/>
</dbReference>
<reference evidence="2" key="1">
    <citation type="submission" date="2019-08" db="EMBL/GenBank/DDBJ databases">
        <authorList>
            <person name="Kucharzyk K."/>
            <person name="Murdoch R.W."/>
            <person name="Higgins S."/>
            <person name="Loffler F."/>
        </authorList>
    </citation>
    <scope>NUCLEOTIDE SEQUENCE</scope>
</reference>
<dbReference type="InterPro" id="IPR008136">
    <property type="entry name" value="CinA_C"/>
</dbReference>
<protein>
    <recommendedName>
        <fullName evidence="1">CinA C-terminal domain-containing protein</fullName>
    </recommendedName>
</protein>